<keyword evidence="3" id="KW-1185">Reference proteome</keyword>
<reference evidence="2" key="2">
    <citation type="submission" date="2021-02" db="EMBL/GenBank/DDBJ databases">
        <authorList>
            <person name="Kimball J.A."/>
            <person name="Haas M.W."/>
            <person name="Macchietto M."/>
            <person name="Kono T."/>
            <person name="Duquette J."/>
            <person name="Shao M."/>
        </authorList>
    </citation>
    <scope>NUCLEOTIDE SEQUENCE</scope>
    <source>
        <tissue evidence="2">Fresh leaf tissue</tissue>
    </source>
</reference>
<dbReference type="OrthoDB" id="1899721at2759"/>
<dbReference type="PANTHER" id="PTHR34380">
    <property type="entry name" value="BNAA03G12380D PROTEIN"/>
    <property type="match status" value="1"/>
</dbReference>
<feature type="compositionally biased region" description="Basic and acidic residues" evidence="1">
    <location>
        <begin position="214"/>
        <end position="227"/>
    </location>
</feature>
<dbReference type="Proteomes" id="UP000729402">
    <property type="component" value="Unassembled WGS sequence"/>
</dbReference>
<evidence type="ECO:0000313" key="2">
    <source>
        <dbReference type="EMBL" id="KAG8055986.1"/>
    </source>
</evidence>
<feature type="compositionally biased region" description="Polar residues" evidence="1">
    <location>
        <begin position="202"/>
        <end position="213"/>
    </location>
</feature>
<gene>
    <name evidence="2" type="ORF">GUJ93_ZPchr0001g33133</name>
</gene>
<proteinExistence type="predicted"/>
<dbReference type="EMBL" id="JAAALK010000288">
    <property type="protein sequence ID" value="KAG8055986.1"/>
    <property type="molecule type" value="Genomic_DNA"/>
</dbReference>
<reference evidence="2" key="1">
    <citation type="journal article" date="2021" name="bioRxiv">
        <title>Whole Genome Assembly and Annotation of Northern Wild Rice, Zizania palustris L., Supports a Whole Genome Duplication in the Zizania Genus.</title>
        <authorList>
            <person name="Haas M."/>
            <person name="Kono T."/>
            <person name="Macchietto M."/>
            <person name="Millas R."/>
            <person name="McGilp L."/>
            <person name="Shao M."/>
            <person name="Duquette J."/>
            <person name="Hirsch C.N."/>
            <person name="Kimball J."/>
        </authorList>
    </citation>
    <scope>NUCLEOTIDE SEQUENCE</scope>
    <source>
        <tissue evidence="2">Fresh leaf tissue</tissue>
    </source>
</reference>
<protein>
    <submittedName>
        <fullName evidence="2">Uncharacterized protein</fullName>
    </submittedName>
</protein>
<dbReference type="PANTHER" id="PTHR34380:SF2">
    <property type="entry name" value="OS01G0656900 PROTEIN"/>
    <property type="match status" value="1"/>
</dbReference>
<evidence type="ECO:0000256" key="1">
    <source>
        <dbReference type="SAM" id="MobiDB-lite"/>
    </source>
</evidence>
<comment type="caution">
    <text evidence="2">The sequence shown here is derived from an EMBL/GenBank/DDBJ whole genome shotgun (WGS) entry which is preliminary data.</text>
</comment>
<evidence type="ECO:0000313" key="3">
    <source>
        <dbReference type="Proteomes" id="UP000729402"/>
    </source>
</evidence>
<feature type="region of interest" description="Disordered" evidence="1">
    <location>
        <begin position="202"/>
        <end position="239"/>
    </location>
</feature>
<organism evidence="2 3">
    <name type="scientific">Zizania palustris</name>
    <name type="common">Northern wild rice</name>
    <dbReference type="NCBI Taxonomy" id="103762"/>
    <lineage>
        <taxon>Eukaryota</taxon>
        <taxon>Viridiplantae</taxon>
        <taxon>Streptophyta</taxon>
        <taxon>Embryophyta</taxon>
        <taxon>Tracheophyta</taxon>
        <taxon>Spermatophyta</taxon>
        <taxon>Magnoliopsida</taxon>
        <taxon>Liliopsida</taxon>
        <taxon>Poales</taxon>
        <taxon>Poaceae</taxon>
        <taxon>BOP clade</taxon>
        <taxon>Oryzoideae</taxon>
        <taxon>Oryzeae</taxon>
        <taxon>Zizaniinae</taxon>
        <taxon>Zizania</taxon>
    </lineage>
</organism>
<feature type="region of interest" description="Disordered" evidence="1">
    <location>
        <begin position="74"/>
        <end position="117"/>
    </location>
</feature>
<dbReference type="AlphaFoldDB" id="A0A8J5SE92"/>
<sequence length="369" mass="39706">MASGYDPVAREAELASWPGPKLVHLLRTRHFQADFQVVARVLDERDSRLEAVLADNDALRRKCDALLDARCRPRNEAEEMPRHGITQSPAPASAPAPAPAPAAATVRRDDQGVEELEEGEVKGANFVDLCSSDDEAEEAEVGRDAGSGVPIKIEANEHLFVLDSDAVADSAPDGAGSMLLESEQEKGTGGVEMAKVLQGTSGIGNQRCNLDSTPTKHGESNQRDGELQNKSVSSSSKSTCIEAKGGKGLLPSAVAMSWESYEHLSASVVASLELCMQALCALYRQRKLVLESNGAGQTGTIGLSEIDTCRAIELAVFLLGGDLQGPVKRTVEEVLRHDVAWSILLRKVVFSCSKVLFDIYRNKEDPYFC</sequence>
<accession>A0A8J5SE92</accession>
<name>A0A8J5SE92_ZIZPA</name>